<comment type="caution">
    <text evidence="1">The sequence shown here is derived from an EMBL/GenBank/DDBJ whole genome shotgun (WGS) entry which is preliminary data.</text>
</comment>
<dbReference type="InterPro" id="IPR016064">
    <property type="entry name" value="NAD/diacylglycerol_kinase_sf"/>
</dbReference>
<dbReference type="EC" id="2.7.1.-" evidence="1"/>
<dbReference type="EMBL" id="AUZY01006409">
    <property type="protein sequence ID" value="EQD54477.1"/>
    <property type="molecule type" value="Genomic_DNA"/>
</dbReference>
<gene>
    <name evidence="1" type="ORF">B1B_09672</name>
</gene>
<dbReference type="PANTHER" id="PTHR20275:SF0">
    <property type="entry name" value="NAD KINASE"/>
    <property type="match status" value="1"/>
</dbReference>
<keyword evidence="1" id="KW-0418">Kinase</keyword>
<dbReference type="InterPro" id="IPR017437">
    <property type="entry name" value="ATP-NAD_kinase_PpnK-typ_C"/>
</dbReference>
<reference evidence="1" key="2">
    <citation type="journal article" date="2014" name="ISME J.">
        <title>Microbial stratification in low pH oxic and suboxic macroscopic growths along an acid mine drainage.</title>
        <authorList>
            <person name="Mendez-Garcia C."/>
            <person name="Mesa V."/>
            <person name="Sprenger R.R."/>
            <person name="Richter M."/>
            <person name="Diez M.S."/>
            <person name="Solano J."/>
            <person name="Bargiela R."/>
            <person name="Golyshina O.V."/>
            <person name="Manteca A."/>
            <person name="Ramos J.L."/>
            <person name="Gallego J.R."/>
            <person name="Llorente I."/>
            <person name="Martins Dos Santos V.A."/>
            <person name="Jensen O.N."/>
            <person name="Pelaez A.I."/>
            <person name="Sanchez J."/>
            <person name="Ferrer M."/>
        </authorList>
    </citation>
    <scope>NUCLEOTIDE SEQUENCE</scope>
</reference>
<dbReference type="GO" id="GO:0019674">
    <property type="term" value="P:NAD+ metabolic process"/>
    <property type="evidence" value="ECO:0007669"/>
    <property type="project" value="InterPro"/>
</dbReference>
<keyword evidence="1" id="KW-0808">Transferase</keyword>
<proteinExistence type="predicted"/>
<dbReference type="PANTHER" id="PTHR20275">
    <property type="entry name" value="NAD KINASE"/>
    <property type="match status" value="1"/>
</dbReference>
<protein>
    <submittedName>
        <fullName evidence="1">ATP-NAD/AcoX kinase</fullName>
        <ecNumber evidence="1">2.7.1.-</ecNumber>
    </submittedName>
</protein>
<dbReference type="GO" id="GO:0006741">
    <property type="term" value="P:NADP+ biosynthetic process"/>
    <property type="evidence" value="ECO:0007669"/>
    <property type="project" value="TreeGrafter"/>
</dbReference>
<dbReference type="SUPFAM" id="SSF111331">
    <property type="entry name" value="NAD kinase/diacylglycerol kinase-like"/>
    <property type="match status" value="1"/>
</dbReference>
<evidence type="ECO:0000313" key="1">
    <source>
        <dbReference type="EMBL" id="EQD54477.1"/>
    </source>
</evidence>
<organism evidence="1">
    <name type="scientific">mine drainage metagenome</name>
    <dbReference type="NCBI Taxonomy" id="410659"/>
    <lineage>
        <taxon>unclassified sequences</taxon>
        <taxon>metagenomes</taxon>
        <taxon>ecological metagenomes</taxon>
    </lineage>
</organism>
<name>T1ABQ4_9ZZZZ</name>
<sequence length="135" mass="14562">QVARMRSFELAVNGEPVARFRADGILVSTPTGSTSYALSCGGPATDPALDAILVTALAPFAAAVRPLVISPLREISIRCAEDERPATLVVDGQGTAPLRPGASVRVYRSPRRARLVRFSDRFFRNLRSKGILPWS</sequence>
<dbReference type="Gene3D" id="2.60.200.30">
    <property type="entry name" value="Probable inorganic polyphosphate/atp-NAD kinase, domain 2"/>
    <property type="match status" value="1"/>
</dbReference>
<feature type="non-terminal residue" evidence="1">
    <location>
        <position position="1"/>
    </location>
</feature>
<reference evidence="1" key="1">
    <citation type="submission" date="2013-08" db="EMBL/GenBank/DDBJ databases">
        <authorList>
            <person name="Mendez C."/>
            <person name="Richter M."/>
            <person name="Ferrer M."/>
            <person name="Sanchez J."/>
        </authorList>
    </citation>
    <scope>NUCLEOTIDE SEQUENCE</scope>
</reference>
<dbReference type="Pfam" id="PF20143">
    <property type="entry name" value="NAD_kinase_C"/>
    <property type="match status" value="1"/>
</dbReference>
<dbReference type="GO" id="GO:0003951">
    <property type="term" value="F:NAD+ kinase activity"/>
    <property type="evidence" value="ECO:0007669"/>
    <property type="project" value="InterPro"/>
</dbReference>
<dbReference type="AlphaFoldDB" id="T1ABQ4"/>
<accession>T1ABQ4</accession>